<accession>A0A4Z0L4V6</accession>
<protein>
    <submittedName>
        <fullName evidence="2">DUF2798 domain-containing protein</fullName>
    </submittedName>
</protein>
<evidence type="ECO:0000313" key="2">
    <source>
        <dbReference type="EMBL" id="TGD56581.1"/>
    </source>
</evidence>
<reference evidence="2 3" key="1">
    <citation type="submission" date="2019-04" db="EMBL/GenBank/DDBJ databases">
        <title>Flavobacterium sp. strain DS2-A Genome sequencing and assembly.</title>
        <authorList>
            <person name="Kim I."/>
        </authorList>
    </citation>
    <scope>NUCLEOTIDE SEQUENCE [LARGE SCALE GENOMIC DNA]</scope>
    <source>
        <strain evidence="2 3">DS2-A</strain>
    </source>
</reference>
<keyword evidence="1" id="KW-0472">Membrane</keyword>
<dbReference type="Proteomes" id="UP000297407">
    <property type="component" value="Unassembled WGS sequence"/>
</dbReference>
<dbReference type="RefSeq" id="WP_135527614.1">
    <property type="nucleotide sequence ID" value="NZ_SRLH01000010.1"/>
</dbReference>
<dbReference type="InterPro" id="IPR021529">
    <property type="entry name" value="DUF2798"/>
</dbReference>
<feature type="transmembrane region" description="Helical" evidence="1">
    <location>
        <begin position="42"/>
        <end position="60"/>
    </location>
</feature>
<sequence>MKQKIAFALIMGIVTTGIISFSLISINLGFTDRFFRVWLKSWLMAYIIVTPAILFIGPKVQRFVDHLFSKDKKH</sequence>
<evidence type="ECO:0000256" key="1">
    <source>
        <dbReference type="SAM" id="Phobius"/>
    </source>
</evidence>
<dbReference type="OrthoDB" id="9799565at2"/>
<gene>
    <name evidence="2" type="ORF">E4635_15475</name>
</gene>
<organism evidence="2 3">
    <name type="scientific">Flavobacterium humi</name>
    <dbReference type="NCBI Taxonomy" id="2562683"/>
    <lineage>
        <taxon>Bacteria</taxon>
        <taxon>Pseudomonadati</taxon>
        <taxon>Bacteroidota</taxon>
        <taxon>Flavobacteriia</taxon>
        <taxon>Flavobacteriales</taxon>
        <taxon>Flavobacteriaceae</taxon>
        <taxon>Flavobacterium</taxon>
    </lineage>
</organism>
<proteinExistence type="predicted"/>
<feature type="transmembrane region" description="Helical" evidence="1">
    <location>
        <begin position="7"/>
        <end position="30"/>
    </location>
</feature>
<evidence type="ECO:0000313" key="3">
    <source>
        <dbReference type="Proteomes" id="UP000297407"/>
    </source>
</evidence>
<dbReference type="AlphaFoldDB" id="A0A4Z0L4V6"/>
<dbReference type="Pfam" id="PF11391">
    <property type="entry name" value="DUF2798"/>
    <property type="match status" value="1"/>
</dbReference>
<keyword evidence="1" id="KW-1133">Transmembrane helix</keyword>
<name>A0A4Z0L4V6_9FLAO</name>
<keyword evidence="1" id="KW-0812">Transmembrane</keyword>
<keyword evidence="3" id="KW-1185">Reference proteome</keyword>
<comment type="caution">
    <text evidence="2">The sequence shown here is derived from an EMBL/GenBank/DDBJ whole genome shotgun (WGS) entry which is preliminary data.</text>
</comment>
<dbReference type="EMBL" id="SRLH01000010">
    <property type="protein sequence ID" value="TGD56581.1"/>
    <property type="molecule type" value="Genomic_DNA"/>
</dbReference>